<protein>
    <submittedName>
        <fullName evidence="4">MBL fold metallo-hydrolase</fullName>
    </submittedName>
</protein>
<dbReference type="RefSeq" id="WP_273619460.1">
    <property type="nucleotide sequence ID" value="NZ_CP117418.1"/>
</dbReference>
<keyword evidence="1" id="KW-0378">Hydrolase</keyword>
<dbReference type="Proteomes" id="UP001218231">
    <property type="component" value="Plasmid unnamed1"/>
</dbReference>
<dbReference type="SMART" id="SM00849">
    <property type="entry name" value="Lactamase_B"/>
    <property type="match status" value="1"/>
</dbReference>
<keyword evidence="5" id="KW-1185">Reference proteome</keyword>
<proteinExistence type="predicted"/>
<dbReference type="InterPro" id="IPR044094">
    <property type="entry name" value="AtsA-like_MBL-fold"/>
</dbReference>
<dbReference type="PANTHER" id="PTHR46018">
    <property type="entry name" value="ZINC PHOSPHODIESTERASE ELAC PROTEIN 1"/>
    <property type="match status" value="1"/>
</dbReference>
<dbReference type="CDD" id="cd07719">
    <property type="entry name" value="arylsulfatase_AtsA-like_MBL-fold"/>
    <property type="match status" value="1"/>
</dbReference>
<evidence type="ECO:0000313" key="4">
    <source>
        <dbReference type="EMBL" id="WCT79181.1"/>
    </source>
</evidence>
<evidence type="ECO:0000256" key="2">
    <source>
        <dbReference type="SAM" id="MobiDB-lite"/>
    </source>
</evidence>
<geneLocation type="plasmid" evidence="4 5">
    <name>unnamed1</name>
</geneLocation>
<feature type="domain" description="Metallo-beta-lactamase" evidence="3">
    <location>
        <begin position="42"/>
        <end position="259"/>
    </location>
</feature>
<evidence type="ECO:0000313" key="5">
    <source>
        <dbReference type="Proteomes" id="UP001218231"/>
    </source>
</evidence>
<dbReference type="EMBL" id="CP117418">
    <property type="protein sequence ID" value="WCT79181.1"/>
    <property type="molecule type" value="Genomic_DNA"/>
</dbReference>
<dbReference type="Pfam" id="PF12706">
    <property type="entry name" value="Lactamase_B_2"/>
    <property type="match status" value="1"/>
</dbReference>
<reference evidence="4 5" key="1">
    <citation type="submission" date="2023-02" db="EMBL/GenBank/DDBJ databases">
        <title>Genome sequence of Novosphingobium humi KACC 19094.</title>
        <authorList>
            <person name="Kim S."/>
            <person name="Heo J."/>
            <person name="Kwon S.-W."/>
        </authorList>
    </citation>
    <scope>NUCLEOTIDE SEQUENCE [LARGE SCALE GENOMIC DNA]</scope>
    <source>
        <strain evidence="4 5">KACC 19094</strain>
        <plasmid evidence="4 5">unnamed1</plasmid>
    </source>
</reference>
<feature type="region of interest" description="Disordered" evidence="2">
    <location>
        <begin position="135"/>
        <end position="155"/>
    </location>
</feature>
<dbReference type="SUPFAM" id="SSF56281">
    <property type="entry name" value="Metallo-hydrolase/oxidoreductase"/>
    <property type="match status" value="1"/>
</dbReference>
<dbReference type="InterPro" id="IPR001279">
    <property type="entry name" value="Metallo-B-lactamas"/>
</dbReference>
<accession>A0ABY7U311</accession>
<keyword evidence="4" id="KW-0614">Plasmid</keyword>
<dbReference type="Gene3D" id="3.60.15.10">
    <property type="entry name" value="Ribonuclease Z/Hydroxyacylglutathione hydrolase-like"/>
    <property type="match status" value="1"/>
</dbReference>
<evidence type="ECO:0000256" key="1">
    <source>
        <dbReference type="ARBA" id="ARBA00022801"/>
    </source>
</evidence>
<name>A0ABY7U311_9SPHN</name>
<sequence>MLSIGTATAQAPQQASTPAPRAEWVTLGTSGGPSVQAERSQIANALVVGDAVYLFDVGNGVQRQMAKAHIPERNVAAVFITHHHLDHNASLGPIIVTHWSFKSGKLPIYGPAGTVHLASGLAAANTPTELAGFPTAGPAKPPATAEIEPHDLPDDIQQPTLVFQDSRVRVWAIGVDHYQVKPSIPLAKMPQAVAYRVEAGGRVFVFTGDSGPSARLIKLASGADVLISEIVEPEAVANQLMKNAMGAAPRVRDAVINGMSHNHLSSAEVGKLASTAQVKRVVLTHFVPSPEVVSDRSGFTDGIFPRRWLVGQSTISATRRCISAAVRTPEDNGTATEGRIEEDFKEKAIYFRIARI</sequence>
<feature type="compositionally biased region" description="Low complexity" evidence="2">
    <location>
        <begin position="135"/>
        <end position="145"/>
    </location>
</feature>
<dbReference type="PANTHER" id="PTHR46018:SF2">
    <property type="entry name" value="ZINC PHOSPHODIESTERASE ELAC PROTEIN 1"/>
    <property type="match status" value="1"/>
</dbReference>
<evidence type="ECO:0000259" key="3">
    <source>
        <dbReference type="SMART" id="SM00849"/>
    </source>
</evidence>
<feature type="region of interest" description="Disordered" evidence="2">
    <location>
        <begin position="1"/>
        <end position="21"/>
    </location>
</feature>
<gene>
    <name evidence="4" type="ORF">PQ457_19435</name>
</gene>
<dbReference type="InterPro" id="IPR036866">
    <property type="entry name" value="RibonucZ/Hydroxyglut_hydro"/>
</dbReference>
<organism evidence="4 5">
    <name type="scientific">Novosphingobium humi</name>
    <dbReference type="NCBI Taxonomy" id="2282397"/>
    <lineage>
        <taxon>Bacteria</taxon>
        <taxon>Pseudomonadati</taxon>
        <taxon>Pseudomonadota</taxon>
        <taxon>Alphaproteobacteria</taxon>
        <taxon>Sphingomonadales</taxon>
        <taxon>Sphingomonadaceae</taxon>
        <taxon>Novosphingobium</taxon>
    </lineage>
</organism>